<evidence type="ECO:0000313" key="10">
    <source>
        <dbReference type="Proteomes" id="UP000045545"/>
    </source>
</evidence>
<dbReference type="PANTHER" id="PTHR43806:SF11">
    <property type="entry name" value="CEREVISIN-RELATED"/>
    <property type="match status" value="1"/>
</dbReference>
<evidence type="ECO:0000256" key="1">
    <source>
        <dbReference type="ARBA" id="ARBA00011073"/>
    </source>
</evidence>
<proteinExistence type="inferred from homology"/>
<dbReference type="PROSITE" id="PS00138">
    <property type="entry name" value="SUBTILASE_SER"/>
    <property type="match status" value="1"/>
</dbReference>
<dbReference type="InterPro" id="IPR022398">
    <property type="entry name" value="Peptidase_S8_His-AS"/>
</dbReference>
<dbReference type="EMBL" id="CGIH01000053">
    <property type="protein sequence ID" value="CFY11282.1"/>
    <property type="molecule type" value="Genomic_DNA"/>
</dbReference>
<dbReference type="GO" id="GO:0004252">
    <property type="term" value="F:serine-type endopeptidase activity"/>
    <property type="evidence" value="ECO:0007669"/>
    <property type="project" value="UniProtKB-UniRule"/>
</dbReference>
<dbReference type="Gene3D" id="3.40.50.200">
    <property type="entry name" value="Peptidase S8/S53 domain"/>
    <property type="match status" value="1"/>
</dbReference>
<dbReference type="InterPro" id="IPR034202">
    <property type="entry name" value="Subtilisin_Carlsberg-like"/>
</dbReference>
<dbReference type="STRING" id="690567.2781"/>
<dbReference type="PANTHER" id="PTHR43806">
    <property type="entry name" value="PEPTIDASE S8"/>
    <property type="match status" value="1"/>
</dbReference>
<sequence length="370" mass="39401">MRISEDQVLGIYKRTLSPLAWSPPGVSLIAARKIWPSTQGKGIVVAILDTGVDYNHPDLKGSIIGGISFVSAEKDFIDLNGHGTHVAGTVAANGRILGVAPQSKILAVKVLGQDGYGSNQGISKGLEYARRWKGTRGEVVNVVNMSLGGSTGDPGLHYEIKKAVQAGITVVCAAGNVGDGQKDTREISYPAYYLETIAVGAVDLKTGIANFSNSNNRINIVAPGVKTYSTYPGGKYVELSGTSMAAPHISGAVALICARYKKRFGVFPDMRTVSLLLQYSSIDLGEVGYDELYGFGLFSFNPDGGKNFWFFSGSRQYQLNGREAELKAPLLKNGGEIYAPLQEISDLLGSDSNPVPATAGYPEDGLQIWV</sequence>
<evidence type="ECO:0000256" key="4">
    <source>
        <dbReference type="ARBA" id="ARBA00022801"/>
    </source>
</evidence>
<feature type="active site" description="Charge relay system" evidence="6">
    <location>
        <position position="243"/>
    </location>
</feature>
<evidence type="ECO:0000256" key="7">
    <source>
        <dbReference type="RuleBase" id="RU003355"/>
    </source>
</evidence>
<dbReference type="Pfam" id="PF00082">
    <property type="entry name" value="Peptidase_S8"/>
    <property type="match status" value="1"/>
</dbReference>
<keyword evidence="3" id="KW-0479">Metal-binding</keyword>
<evidence type="ECO:0000256" key="3">
    <source>
        <dbReference type="ARBA" id="ARBA00022723"/>
    </source>
</evidence>
<protein>
    <submittedName>
        <fullName evidence="9">Peptidase S8, subtilisin, Asp-active site</fullName>
    </submittedName>
</protein>
<gene>
    <name evidence="9" type="ORF">2781</name>
</gene>
<organism evidence="9 10">
    <name type="scientific">Syntrophomonas zehnderi OL-4</name>
    <dbReference type="NCBI Taxonomy" id="690567"/>
    <lineage>
        <taxon>Bacteria</taxon>
        <taxon>Bacillati</taxon>
        <taxon>Bacillota</taxon>
        <taxon>Clostridia</taxon>
        <taxon>Eubacteriales</taxon>
        <taxon>Syntrophomonadaceae</taxon>
        <taxon>Syntrophomonas</taxon>
    </lineage>
</organism>
<name>A0A0E3W3X7_9FIRM</name>
<dbReference type="PROSITE" id="PS00137">
    <property type="entry name" value="SUBTILASE_HIS"/>
    <property type="match status" value="1"/>
</dbReference>
<evidence type="ECO:0000256" key="2">
    <source>
        <dbReference type="ARBA" id="ARBA00022670"/>
    </source>
</evidence>
<feature type="active site" description="Charge relay system" evidence="6">
    <location>
        <position position="82"/>
    </location>
</feature>
<keyword evidence="10" id="KW-1185">Reference proteome</keyword>
<evidence type="ECO:0000313" key="9">
    <source>
        <dbReference type="EMBL" id="CFY11282.1"/>
    </source>
</evidence>
<accession>A0A0E3W3X7</accession>
<dbReference type="GO" id="GO:0046872">
    <property type="term" value="F:metal ion binding"/>
    <property type="evidence" value="ECO:0007669"/>
    <property type="project" value="UniProtKB-KW"/>
</dbReference>
<dbReference type="InterPro" id="IPR000209">
    <property type="entry name" value="Peptidase_S8/S53_dom"/>
</dbReference>
<reference evidence="9 10" key="1">
    <citation type="submission" date="2015-03" db="EMBL/GenBank/DDBJ databases">
        <authorList>
            <person name="Murphy D."/>
        </authorList>
    </citation>
    <scope>NUCLEOTIDE SEQUENCE [LARGE SCALE GENOMIC DNA]</scope>
    <source>
        <strain evidence="9 10">OL-4</strain>
    </source>
</reference>
<dbReference type="PROSITE" id="PS51892">
    <property type="entry name" value="SUBTILASE"/>
    <property type="match status" value="1"/>
</dbReference>
<feature type="domain" description="Peptidase S8/S53" evidence="8">
    <location>
        <begin position="40"/>
        <end position="296"/>
    </location>
</feature>
<dbReference type="CDD" id="cd07477">
    <property type="entry name" value="Peptidases_S8_Subtilisin_subset"/>
    <property type="match status" value="1"/>
</dbReference>
<comment type="similarity">
    <text evidence="1 6 7">Belongs to the peptidase S8 family.</text>
</comment>
<keyword evidence="4 6" id="KW-0378">Hydrolase</keyword>
<dbReference type="GO" id="GO:0006508">
    <property type="term" value="P:proteolysis"/>
    <property type="evidence" value="ECO:0007669"/>
    <property type="project" value="UniProtKB-KW"/>
</dbReference>
<evidence type="ECO:0000256" key="5">
    <source>
        <dbReference type="ARBA" id="ARBA00022825"/>
    </source>
</evidence>
<dbReference type="InterPro" id="IPR050131">
    <property type="entry name" value="Peptidase_S8_subtilisin-like"/>
</dbReference>
<dbReference type="InterPro" id="IPR023827">
    <property type="entry name" value="Peptidase_S8_Asp-AS"/>
</dbReference>
<dbReference type="InterPro" id="IPR015500">
    <property type="entry name" value="Peptidase_S8_subtilisin-rel"/>
</dbReference>
<dbReference type="RefSeq" id="WP_052729820.1">
    <property type="nucleotide sequence ID" value="NZ_CGIH01000053.1"/>
</dbReference>
<dbReference type="OrthoDB" id="9798386at2"/>
<dbReference type="InterPro" id="IPR036852">
    <property type="entry name" value="Peptidase_S8/S53_dom_sf"/>
</dbReference>
<dbReference type="PRINTS" id="PR00723">
    <property type="entry name" value="SUBTILISIN"/>
</dbReference>
<keyword evidence="5 6" id="KW-0720">Serine protease</keyword>
<dbReference type="SUPFAM" id="SSF52743">
    <property type="entry name" value="Subtilisin-like"/>
    <property type="match status" value="1"/>
</dbReference>
<evidence type="ECO:0000256" key="6">
    <source>
        <dbReference type="PROSITE-ProRule" id="PRU01240"/>
    </source>
</evidence>
<dbReference type="AlphaFoldDB" id="A0A0E3W3X7"/>
<feature type="active site" description="Charge relay system" evidence="6">
    <location>
        <position position="49"/>
    </location>
</feature>
<dbReference type="PROSITE" id="PS00136">
    <property type="entry name" value="SUBTILASE_ASP"/>
    <property type="match status" value="1"/>
</dbReference>
<keyword evidence="2 6" id="KW-0645">Protease</keyword>
<dbReference type="InterPro" id="IPR023828">
    <property type="entry name" value="Peptidase_S8_Ser-AS"/>
</dbReference>
<dbReference type="Proteomes" id="UP000045545">
    <property type="component" value="Unassembled WGS sequence"/>
</dbReference>
<evidence type="ECO:0000259" key="8">
    <source>
        <dbReference type="Pfam" id="PF00082"/>
    </source>
</evidence>